<feature type="transmembrane region" description="Helical" evidence="1">
    <location>
        <begin position="14"/>
        <end position="38"/>
    </location>
</feature>
<dbReference type="WBParaSite" id="HPLM_0001866201-mRNA-1">
    <property type="protein sequence ID" value="HPLM_0001866201-mRNA-1"/>
    <property type="gene ID" value="HPLM_0001866201"/>
</dbReference>
<evidence type="ECO:0000313" key="2">
    <source>
        <dbReference type="EMBL" id="VDO72347.1"/>
    </source>
</evidence>
<protein>
    <submittedName>
        <fullName evidence="4">Transmembrane protein</fullName>
    </submittedName>
</protein>
<evidence type="ECO:0000313" key="4">
    <source>
        <dbReference type="WBParaSite" id="HPLM_0001866201-mRNA-1"/>
    </source>
</evidence>
<accession>A0A0N4X2S0</accession>
<sequence>MNTQRLFRPRGRRICRIACASCSSPFRYIHVIVAMVIIECKLEYGDLITALFALVRIAFDVIGSCHIVVVPYP</sequence>
<evidence type="ECO:0000313" key="3">
    <source>
        <dbReference type="Proteomes" id="UP000268014"/>
    </source>
</evidence>
<feature type="transmembrane region" description="Helical" evidence="1">
    <location>
        <begin position="50"/>
        <end position="72"/>
    </location>
</feature>
<reference evidence="4" key="1">
    <citation type="submission" date="2017-02" db="UniProtKB">
        <authorList>
            <consortium name="WormBaseParasite"/>
        </authorList>
    </citation>
    <scope>IDENTIFICATION</scope>
</reference>
<keyword evidence="3" id="KW-1185">Reference proteome</keyword>
<dbReference type="Proteomes" id="UP000268014">
    <property type="component" value="Unassembled WGS sequence"/>
</dbReference>
<proteinExistence type="predicted"/>
<keyword evidence="1" id="KW-0812">Transmembrane</keyword>
<name>A0A0N4X2S0_HAEPC</name>
<gene>
    <name evidence="2" type="ORF">HPLM_LOCUS18654</name>
</gene>
<reference evidence="2 3" key="2">
    <citation type="submission" date="2018-11" db="EMBL/GenBank/DDBJ databases">
        <authorList>
            <consortium name="Pathogen Informatics"/>
        </authorList>
    </citation>
    <scope>NUCLEOTIDE SEQUENCE [LARGE SCALE GENOMIC DNA]</scope>
    <source>
        <strain evidence="2 3">MHpl1</strain>
    </source>
</reference>
<dbReference type="EMBL" id="UZAF01020717">
    <property type="protein sequence ID" value="VDO72347.1"/>
    <property type="molecule type" value="Genomic_DNA"/>
</dbReference>
<keyword evidence="1" id="KW-0472">Membrane</keyword>
<keyword evidence="1" id="KW-1133">Transmembrane helix</keyword>
<evidence type="ECO:0000256" key="1">
    <source>
        <dbReference type="SAM" id="Phobius"/>
    </source>
</evidence>
<dbReference type="AlphaFoldDB" id="A0A0N4X2S0"/>
<organism evidence="4">
    <name type="scientific">Haemonchus placei</name>
    <name type="common">Barber's pole worm</name>
    <dbReference type="NCBI Taxonomy" id="6290"/>
    <lineage>
        <taxon>Eukaryota</taxon>
        <taxon>Metazoa</taxon>
        <taxon>Ecdysozoa</taxon>
        <taxon>Nematoda</taxon>
        <taxon>Chromadorea</taxon>
        <taxon>Rhabditida</taxon>
        <taxon>Rhabditina</taxon>
        <taxon>Rhabditomorpha</taxon>
        <taxon>Strongyloidea</taxon>
        <taxon>Trichostrongylidae</taxon>
        <taxon>Haemonchus</taxon>
    </lineage>
</organism>